<dbReference type="AlphaFoldDB" id="A0A5C6QGL0"/>
<feature type="binding site" evidence="7">
    <location>
        <position position="326"/>
    </location>
    <ligand>
        <name>N-formimidoyl-L-glutamate</name>
        <dbReference type="ChEBI" id="CHEBI:58928"/>
    </ligand>
</feature>
<dbReference type="GO" id="GO:0005506">
    <property type="term" value="F:iron ion binding"/>
    <property type="evidence" value="ECO:0007669"/>
    <property type="project" value="UniProtKB-UniRule"/>
</dbReference>
<keyword evidence="3 7" id="KW-0378">Hydrolase</keyword>
<dbReference type="Pfam" id="PF01979">
    <property type="entry name" value="Amidohydro_1"/>
    <property type="match status" value="1"/>
</dbReference>
<comment type="caution">
    <text evidence="10">The sequence shown here is derived from an EMBL/GenBank/DDBJ whole genome shotgun (WGS) entry which is preliminary data.</text>
</comment>
<evidence type="ECO:0000313" key="9">
    <source>
        <dbReference type="EMBL" id="TWX61281.1"/>
    </source>
</evidence>
<dbReference type="HAMAP" id="MF_00372">
    <property type="entry name" value="HutI"/>
    <property type="match status" value="1"/>
</dbReference>
<feature type="domain" description="Amidohydrolase-related" evidence="8">
    <location>
        <begin position="69"/>
        <end position="391"/>
    </location>
</feature>
<dbReference type="GO" id="GO:0019557">
    <property type="term" value="P:L-histidine catabolic process to glutamate and formate"/>
    <property type="evidence" value="ECO:0007669"/>
    <property type="project" value="UniProtKB-UniPathway"/>
</dbReference>
<dbReference type="EC" id="3.5.2.7" evidence="1 7"/>
<reference evidence="10 12" key="1">
    <citation type="submission" date="2019-07" db="EMBL/GenBank/DDBJ databases">
        <title>Genomes of sea-ice associated Colwellia species.</title>
        <authorList>
            <person name="Bowman J.P."/>
        </authorList>
    </citation>
    <scope>NUCLEOTIDE SEQUENCE [LARGE SCALE GENOMIC DNA]</scope>
    <source>
        <strain evidence="9 11">ACAM 607</strain>
        <strain evidence="10 12">IC036</strain>
    </source>
</reference>
<gene>
    <name evidence="7" type="primary">hutI</name>
    <name evidence="9" type="ORF">ESZ26_05955</name>
    <name evidence="10" type="ORF">ESZ27_08085</name>
</gene>
<evidence type="ECO:0000256" key="4">
    <source>
        <dbReference type="ARBA" id="ARBA00022808"/>
    </source>
</evidence>
<protein>
    <recommendedName>
        <fullName evidence="1 7">Imidazolonepropionase</fullName>
        <ecNumber evidence="1 7">3.5.2.7</ecNumber>
    </recommendedName>
    <alternativeName>
        <fullName evidence="7">Imidazolone-5-propionate hydrolase</fullName>
    </alternativeName>
</protein>
<keyword evidence="7" id="KW-0963">Cytoplasm</keyword>
<dbReference type="NCBIfam" id="TIGR01224">
    <property type="entry name" value="hutI"/>
    <property type="match status" value="1"/>
</dbReference>
<dbReference type="GO" id="GO:0019556">
    <property type="term" value="P:L-histidine catabolic process to glutamate and formamide"/>
    <property type="evidence" value="ECO:0007669"/>
    <property type="project" value="UniProtKB-UniRule"/>
</dbReference>
<feature type="binding site" evidence="7">
    <location>
        <position position="182"/>
    </location>
    <ligand>
        <name>4-imidazolone-5-propanoate</name>
        <dbReference type="ChEBI" id="CHEBI:77893"/>
    </ligand>
</feature>
<evidence type="ECO:0000313" key="12">
    <source>
        <dbReference type="Proteomes" id="UP000321917"/>
    </source>
</evidence>
<dbReference type="Proteomes" id="UP000321525">
    <property type="component" value="Unassembled WGS sequence"/>
</dbReference>
<evidence type="ECO:0000256" key="1">
    <source>
        <dbReference type="ARBA" id="ARBA00012864"/>
    </source>
</evidence>
<comment type="function">
    <text evidence="7">Catalyzes the hydrolytic cleavage of the carbon-nitrogen bond in imidazolone-5-propanoate to yield N-formimidoyl-L-glutamate. It is the third step in the universal histidine degradation pathway.</text>
</comment>
<dbReference type="Gene3D" id="3.20.20.140">
    <property type="entry name" value="Metal-dependent hydrolases"/>
    <property type="match status" value="1"/>
</dbReference>
<dbReference type="InterPro" id="IPR032466">
    <property type="entry name" value="Metal_Hydrolase"/>
</dbReference>
<organism evidence="10 12">
    <name type="scientific">Colwellia hornerae</name>
    <dbReference type="NCBI Taxonomy" id="89402"/>
    <lineage>
        <taxon>Bacteria</taxon>
        <taxon>Pseudomonadati</taxon>
        <taxon>Pseudomonadota</taxon>
        <taxon>Gammaproteobacteria</taxon>
        <taxon>Alteromonadales</taxon>
        <taxon>Colwelliaceae</taxon>
        <taxon>Colwellia</taxon>
    </lineage>
</organism>
<evidence type="ECO:0000313" key="10">
    <source>
        <dbReference type="EMBL" id="TWX67672.1"/>
    </source>
</evidence>
<feature type="binding site" evidence="7">
    <location>
        <position position="79"/>
    </location>
    <ligand>
        <name>Fe(3+)</name>
        <dbReference type="ChEBI" id="CHEBI:29034"/>
    </ligand>
</feature>
<feature type="binding site" evidence="7">
    <location>
        <position position="247"/>
    </location>
    <ligand>
        <name>Zn(2+)</name>
        <dbReference type="ChEBI" id="CHEBI:29105"/>
    </ligand>
</feature>
<dbReference type="InterPro" id="IPR005920">
    <property type="entry name" value="HutI"/>
</dbReference>
<dbReference type="Gene3D" id="2.30.40.10">
    <property type="entry name" value="Urease, subunit C, domain 1"/>
    <property type="match status" value="1"/>
</dbReference>
<dbReference type="FunFam" id="3.20.20.140:FF:000007">
    <property type="entry name" value="Imidazolonepropionase"/>
    <property type="match status" value="1"/>
</dbReference>
<dbReference type="EMBL" id="VOLQ01000012">
    <property type="protein sequence ID" value="TWX67672.1"/>
    <property type="molecule type" value="Genomic_DNA"/>
</dbReference>
<feature type="binding site" evidence="7">
    <location>
        <position position="322"/>
    </location>
    <ligand>
        <name>Zn(2+)</name>
        <dbReference type="ChEBI" id="CHEBI:29105"/>
    </ligand>
</feature>
<dbReference type="OrthoDB" id="9776455at2"/>
<evidence type="ECO:0000259" key="8">
    <source>
        <dbReference type="Pfam" id="PF01979"/>
    </source>
</evidence>
<comment type="pathway">
    <text evidence="7">Amino-acid degradation; L-histidine degradation into L-glutamate; N-formimidoyl-L-glutamate from L-histidine: step 3/3.</text>
</comment>
<feature type="binding site" evidence="7">
    <location>
        <position position="247"/>
    </location>
    <ligand>
        <name>Fe(3+)</name>
        <dbReference type="ChEBI" id="CHEBI:29034"/>
    </ligand>
</feature>
<keyword evidence="5 7" id="KW-0862">Zinc</keyword>
<name>A0A5C6QGL0_9GAMM</name>
<dbReference type="GO" id="GO:0008270">
    <property type="term" value="F:zinc ion binding"/>
    <property type="evidence" value="ECO:0007669"/>
    <property type="project" value="UniProtKB-UniRule"/>
</dbReference>
<dbReference type="EMBL" id="VOLR01000006">
    <property type="protein sequence ID" value="TWX61281.1"/>
    <property type="molecule type" value="Genomic_DNA"/>
</dbReference>
<comment type="catalytic activity">
    <reaction evidence="7">
        <text>4-imidazolone-5-propanoate + H2O = N-formimidoyl-L-glutamate</text>
        <dbReference type="Rhea" id="RHEA:23660"/>
        <dbReference type="ChEBI" id="CHEBI:15377"/>
        <dbReference type="ChEBI" id="CHEBI:58928"/>
        <dbReference type="ChEBI" id="CHEBI:77893"/>
        <dbReference type="EC" id="3.5.2.7"/>
    </reaction>
</comment>
<dbReference type="Proteomes" id="UP000321917">
    <property type="component" value="Unassembled WGS sequence"/>
</dbReference>
<dbReference type="SUPFAM" id="SSF51556">
    <property type="entry name" value="Metallo-dependent hydrolases"/>
    <property type="match status" value="1"/>
</dbReference>
<keyword evidence="11" id="KW-1185">Reference proteome</keyword>
<evidence type="ECO:0000256" key="5">
    <source>
        <dbReference type="ARBA" id="ARBA00022833"/>
    </source>
</evidence>
<sequence>MTINSSAWQTLFINVNLATMTDGANSYGAIENGAIAISEGKIAWLGEEVNLPNYDEKSVHVIDGNGKWLTPGLVDCHTHLVYGGNRANEFEMRLQGKSYQEIANAGGGIVSTVSATRKASESQLLASALPRLIALHQQGVTSIEIKSGYGLDTENEIKMLKVAGQLAEKLPVTIKRTFLGAHALPLEYKDKPDEYVDLVCNEMIPIIARRNLADAVDVFCESIGFSLAQTERVFAAAQKHHLPIKVHAEQLSNLGGTALAAKYNALSSDHIEFLDEAGIKAMKYADMTAVLLPGAFYFLRETQLPPMVLLRKYQVPMAIATDANPGSSPIHNIQLMLNMACTFFRLTPAEALAGVTCFGAKALGLAKNKGQLALGFDADIALWNIEQPAELCYQFGVNPLSELFVAGNKVI</sequence>
<proteinExistence type="inferred from homology"/>
<feature type="binding site" evidence="7">
    <location>
        <position position="322"/>
    </location>
    <ligand>
        <name>Fe(3+)</name>
        <dbReference type="ChEBI" id="CHEBI:29034"/>
    </ligand>
</feature>
<dbReference type="GO" id="GO:0005737">
    <property type="term" value="C:cytoplasm"/>
    <property type="evidence" value="ECO:0007669"/>
    <property type="project" value="UniProtKB-SubCell"/>
</dbReference>
<feature type="binding site" evidence="7">
    <location>
        <position position="324"/>
    </location>
    <ligand>
        <name>N-formimidoyl-L-glutamate</name>
        <dbReference type="ChEBI" id="CHEBI:58928"/>
    </ligand>
</feature>
<dbReference type="CDD" id="cd01296">
    <property type="entry name" value="Imidazolone-5PH"/>
    <property type="match status" value="1"/>
</dbReference>
<dbReference type="InterPro" id="IPR006680">
    <property type="entry name" value="Amidohydro-rel"/>
</dbReference>
<comment type="cofactor">
    <cofactor evidence="7">
        <name>Zn(2+)</name>
        <dbReference type="ChEBI" id="CHEBI:29105"/>
    </cofactor>
    <cofactor evidence="7">
        <name>Fe(3+)</name>
        <dbReference type="ChEBI" id="CHEBI:29034"/>
    </cofactor>
    <text evidence="7">Binds 1 zinc or iron ion per subunit.</text>
</comment>
<dbReference type="InterPro" id="IPR011059">
    <property type="entry name" value="Metal-dep_hydrolase_composite"/>
</dbReference>
<keyword evidence="4 7" id="KW-0369">Histidine metabolism</keyword>
<feature type="binding site" evidence="7">
    <location>
        <position position="79"/>
    </location>
    <ligand>
        <name>Zn(2+)</name>
        <dbReference type="ChEBI" id="CHEBI:29105"/>
    </ligand>
</feature>
<evidence type="ECO:0000256" key="7">
    <source>
        <dbReference type="HAMAP-Rule" id="MF_00372"/>
    </source>
</evidence>
<feature type="binding site" evidence="7">
    <location>
        <position position="77"/>
    </location>
    <ligand>
        <name>Fe(3+)</name>
        <dbReference type="ChEBI" id="CHEBI:29034"/>
    </ligand>
</feature>
<dbReference type="UniPathway" id="UPA00379">
    <property type="reaction ID" value="UER00551"/>
</dbReference>
<accession>A0A5C6QGL0</accession>
<dbReference type="RefSeq" id="WP_146798832.1">
    <property type="nucleotide sequence ID" value="NZ_VOLP01000007.1"/>
</dbReference>
<feature type="binding site" evidence="7">
    <location>
        <position position="327"/>
    </location>
    <ligand>
        <name>4-imidazolone-5-propanoate</name>
        <dbReference type="ChEBI" id="CHEBI:77893"/>
    </ligand>
</feature>
<evidence type="ECO:0000256" key="6">
    <source>
        <dbReference type="ARBA" id="ARBA00023004"/>
    </source>
</evidence>
<dbReference type="PANTHER" id="PTHR42752">
    <property type="entry name" value="IMIDAZOLONEPROPIONASE"/>
    <property type="match status" value="1"/>
</dbReference>
<keyword evidence="6 7" id="KW-0408">Iron</keyword>
<keyword evidence="2 7" id="KW-0479">Metal-binding</keyword>
<evidence type="ECO:0000256" key="2">
    <source>
        <dbReference type="ARBA" id="ARBA00022723"/>
    </source>
</evidence>
<dbReference type="SUPFAM" id="SSF51338">
    <property type="entry name" value="Composite domain of metallo-dependent hydrolases"/>
    <property type="match status" value="1"/>
</dbReference>
<evidence type="ECO:0000313" key="11">
    <source>
        <dbReference type="Proteomes" id="UP000321525"/>
    </source>
</evidence>
<feature type="binding site" evidence="7">
    <location>
        <position position="250"/>
    </location>
    <ligand>
        <name>4-imidazolone-5-propanoate</name>
        <dbReference type="ChEBI" id="CHEBI:77893"/>
    </ligand>
</feature>
<feature type="binding site" evidence="7">
    <location>
        <position position="77"/>
    </location>
    <ligand>
        <name>Zn(2+)</name>
        <dbReference type="ChEBI" id="CHEBI:29105"/>
    </ligand>
</feature>
<dbReference type="PANTHER" id="PTHR42752:SF1">
    <property type="entry name" value="IMIDAZOLONEPROPIONASE-RELATED"/>
    <property type="match status" value="1"/>
</dbReference>
<feature type="binding site" evidence="7">
    <location>
        <position position="149"/>
    </location>
    <ligand>
        <name>N-formimidoyl-L-glutamate</name>
        <dbReference type="ChEBI" id="CHEBI:58928"/>
    </ligand>
</feature>
<feature type="binding site" evidence="7">
    <location>
        <position position="149"/>
    </location>
    <ligand>
        <name>4-imidazolone-5-propanoate</name>
        <dbReference type="ChEBI" id="CHEBI:77893"/>
    </ligand>
</feature>
<dbReference type="GO" id="GO:0050480">
    <property type="term" value="F:imidazolonepropionase activity"/>
    <property type="evidence" value="ECO:0007669"/>
    <property type="project" value="UniProtKB-UniRule"/>
</dbReference>
<comment type="subcellular location">
    <subcellularLocation>
        <location evidence="7">Cytoplasm</location>
    </subcellularLocation>
</comment>
<comment type="similarity">
    <text evidence="7">Belongs to the metallo-dependent hydrolases superfamily. HutI family.</text>
</comment>
<feature type="binding site" evidence="7">
    <location>
        <position position="86"/>
    </location>
    <ligand>
        <name>4-imidazolone-5-propanoate</name>
        <dbReference type="ChEBI" id="CHEBI:77893"/>
    </ligand>
</feature>
<evidence type="ECO:0000256" key="3">
    <source>
        <dbReference type="ARBA" id="ARBA00022801"/>
    </source>
</evidence>